<keyword evidence="3" id="KW-1185">Reference proteome</keyword>
<dbReference type="Pfam" id="PF01370">
    <property type="entry name" value="Epimerase"/>
    <property type="match status" value="1"/>
</dbReference>
<dbReference type="SUPFAM" id="SSF51735">
    <property type="entry name" value="NAD(P)-binding Rossmann-fold domains"/>
    <property type="match status" value="1"/>
</dbReference>
<dbReference type="InterPro" id="IPR036291">
    <property type="entry name" value="NAD(P)-bd_dom_sf"/>
</dbReference>
<accession>B8IT25</accession>
<dbReference type="PANTHER" id="PTHR48079:SF6">
    <property type="entry name" value="NAD(P)-BINDING DOMAIN-CONTAINING PROTEIN-RELATED"/>
    <property type="match status" value="1"/>
</dbReference>
<dbReference type="InterPro" id="IPR001509">
    <property type="entry name" value="Epimerase_deHydtase"/>
</dbReference>
<proteinExistence type="predicted"/>
<dbReference type="AlphaFoldDB" id="B8IT25"/>
<dbReference type="PANTHER" id="PTHR48079">
    <property type="entry name" value="PROTEIN YEEZ"/>
    <property type="match status" value="1"/>
</dbReference>
<dbReference type="OrthoDB" id="9814124at2"/>
<dbReference type="STRING" id="460265.Mnod_0036"/>
<gene>
    <name evidence="2" type="ordered locus">Mnod_0036</name>
</gene>
<sequence length="313" mass="32488">MTTPLIALTGATGFIGRHLLRDLTARGYRVRVLLRRPVALPPGASGAVVGDLARPQNMAAALTGVDAVVHSAGLAHAMSGAPEDDYRTFNTEATRGLAQAAARARVRRFVFLSSIRAQSGPSAAGVLTEADAPTPTDAYGRSKLAAEEALAAVDIDFAALRPVLVYGPGVKGNMAALLALAARPLPLPLGGLKGRRSIVSVESLADAIATVLHAPGELRRPFIVTEAEPLTVPEMLTALRAGLGRPPGLWPVPALLFDAALRLAGRGEVRERLSGSLMARADALGALGWTAPRDSREGLEALARLEVAHPTSG</sequence>
<dbReference type="Proteomes" id="UP000008207">
    <property type="component" value="Chromosome"/>
</dbReference>
<dbReference type="HOGENOM" id="CLU_007383_6_1_5"/>
<evidence type="ECO:0000313" key="2">
    <source>
        <dbReference type="EMBL" id="ACL55087.1"/>
    </source>
</evidence>
<feature type="domain" description="NAD-dependent epimerase/dehydratase" evidence="1">
    <location>
        <begin position="6"/>
        <end position="217"/>
    </location>
</feature>
<dbReference type="EMBL" id="CP001349">
    <property type="protein sequence ID" value="ACL55087.1"/>
    <property type="molecule type" value="Genomic_DNA"/>
</dbReference>
<dbReference type="Gene3D" id="3.40.50.720">
    <property type="entry name" value="NAD(P)-binding Rossmann-like Domain"/>
    <property type="match status" value="1"/>
</dbReference>
<reference evidence="2 3" key="1">
    <citation type="submission" date="2009-01" db="EMBL/GenBank/DDBJ databases">
        <title>Complete sequence of chromosome of Methylobacterium nodulans ORS 2060.</title>
        <authorList>
            <consortium name="US DOE Joint Genome Institute"/>
            <person name="Lucas S."/>
            <person name="Copeland A."/>
            <person name="Lapidus A."/>
            <person name="Glavina del Rio T."/>
            <person name="Dalin E."/>
            <person name="Tice H."/>
            <person name="Bruce D."/>
            <person name="Goodwin L."/>
            <person name="Pitluck S."/>
            <person name="Sims D."/>
            <person name="Brettin T."/>
            <person name="Detter J.C."/>
            <person name="Han C."/>
            <person name="Larimer F."/>
            <person name="Land M."/>
            <person name="Hauser L."/>
            <person name="Kyrpides N."/>
            <person name="Ivanova N."/>
            <person name="Marx C.J."/>
            <person name="Richardson P."/>
        </authorList>
    </citation>
    <scope>NUCLEOTIDE SEQUENCE [LARGE SCALE GENOMIC DNA]</scope>
    <source>
        <strain evidence="3">LMG 21967 / CNCM I-2342 / ORS 2060</strain>
    </source>
</reference>
<organism evidence="2 3">
    <name type="scientific">Methylobacterium nodulans (strain LMG 21967 / CNCM I-2342 / ORS 2060)</name>
    <dbReference type="NCBI Taxonomy" id="460265"/>
    <lineage>
        <taxon>Bacteria</taxon>
        <taxon>Pseudomonadati</taxon>
        <taxon>Pseudomonadota</taxon>
        <taxon>Alphaproteobacteria</taxon>
        <taxon>Hyphomicrobiales</taxon>
        <taxon>Methylobacteriaceae</taxon>
        <taxon>Methylobacterium</taxon>
    </lineage>
</organism>
<dbReference type="GO" id="GO:0004029">
    <property type="term" value="F:aldehyde dehydrogenase (NAD+) activity"/>
    <property type="evidence" value="ECO:0007669"/>
    <property type="project" value="TreeGrafter"/>
</dbReference>
<dbReference type="GO" id="GO:0005737">
    <property type="term" value="C:cytoplasm"/>
    <property type="evidence" value="ECO:0007669"/>
    <property type="project" value="TreeGrafter"/>
</dbReference>
<dbReference type="eggNOG" id="COG0451">
    <property type="taxonomic scope" value="Bacteria"/>
</dbReference>
<evidence type="ECO:0000259" key="1">
    <source>
        <dbReference type="Pfam" id="PF01370"/>
    </source>
</evidence>
<dbReference type="KEGG" id="mno:Mnod_0036"/>
<dbReference type="RefSeq" id="WP_012634326.1">
    <property type="nucleotide sequence ID" value="NC_011894.1"/>
</dbReference>
<name>B8IT25_METNO</name>
<evidence type="ECO:0000313" key="3">
    <source>
        <dbReference type="Proteomes" id="UP000008207"/>
    </source>
</evidence>
<dbReference type="InterPro" id="IPR051783">
    <property type="entry name" value="NAD(P)-dependent_oxidoreduct"/>
</dbReference>
<protein>
    <submittedName>
        <fullName evidence="2">NAD-dependent epimerase/dehydratase</fullName>
    </submittedName>
</protein>